<reference evidence="2 3" key="1">
    <citation type="submission" date="2008-10" db="EMBL/GenBank/DDBJ databases">
        <title>Draft genome sequence of Desulvovibrio piger (ATCC 29098).</title>
        <authorList>
            <person name="Sudarsanam P."/>
            <person name="Ley R."/>
            <person name="Guruge J."/>
            <person name="Turnbaugh P.J."/>
            <person name="Mahowald M."/>
            <person name="Liep D."/>
            <person name="Gordon J."/>
        </authorList>
    </citation>
    <scope>NUCLEOTIDE SEQUENCE [LARGE SCALE GENOMIC DNA]</scope>
    <source>
        <strain evidence="2 3">ATCC 29098</strain>
    </source>
</reference>
<dbReference type="AlphaFoldDB" id="B6WV10"/>
<evidence type="ECO:0000256" key="1">
    <source>
        <dbReference type="SAM" id="MobiDB-lite"/>
    </source>
</evidence>
<gene>
    <name evidence="2" type="ORF">DESPIG_01925</name>
</gene>
<protein>
    <submittedName>
        <fullName evidence="2">Uncharacterized protein</fullName>
    </submittedName>
</protein>
<reference evidence="2 3" key="2">
    <citation type="submission" date="2008-10" db="EMBL/GenBank/DDBJ databases">
        <authorList>
            <person name="Fulton L."/>
            <person name="Clifton S."/>
            <person name="Fulton B."/>
            <person name="Xu J."/>
            <person name="Minx P."/>
            <person name="Pepin K.H."/>
            <person name="Johnson M."/>
            <person name="Bhonagiri V."/>
            <person name="Nash W.E."/>
            <person name="Mardis E.R."/>
            <person name="Wilson R.K."/>
        </authorList>
    </citation>
    <scope>NUCLEOTIDE SEQUENCE [LARGE SCALE GENOMIC DNA]</scope>
    <source>
        <strain evidence="2 3">ATCC 29098</strain>
    </source>
</reference>
<evidence type="ECO:0000313" key="3">
    <source>
        <dbReference type="Proteomes" id="UP000003676"/>
    </source>
</evidence>
<proteinExistence type="predicted"/>
<dbReference type="EMBL" id="ABXU01000060">
    <property type="protein sequence ID" value="EEB33173.1"/>
    <property type="molecule type" value="Genomic_DNA"/>
</dbReference>
<organism evidence="2 3">
    <name type="scientific">Desulfovibrio piger ATCC 29098</name>
    <dbReference type="NCBI Taxonomy" id="411464"/>
    <lineage>
        <taxon>Bacteria</taxon>
        <taxon>Pseudomonadati</taxon>
        <taxon>Thermodesulfobacteriota</taxon>
        <taxon>Desulfovibrionia</taxon>
        <taxon>Desulfovibrionales</taxon>
        <taxon>Desulfovibrionaceae</taxon>
        <taxon>Desulfovibrio</taxon>
    </lineage>
</organism>
<sequence>MRKKDNAPPYPREQGATADGGPVWRLAAPEVSASPEVCPCPSRR</sequence>
<evidence type="ECO:0000313" key="2">
    <source>
        <dbReference type="EMBL" id="EEB33173.1"/>
    </source>
</evidence>
<name>B6WV10_9BACT</name>
<accession>B6WV10</accession>
<dbReference type="HOGENOM" id="CLU_3215397_0_0_7"/>
<dbReference type="Proteomes" id="UP000003676">
    <property type="component" value="Unassembled WGS sequence"/>
</dbReference>
<comment type="caution">
    <text evidence="2">The sequence shown here is derived from an EMBL/GenBank/DDBJ whole genome shotgun (WGS) entry which is preliminary data.</text>
</comment>
<feature type="region of interest" description="Disordered" evidence="1">
    <location>
        <begin position="1"/>
        <end position="44"/>
    </location>
</feature>